<dbReference type="Pfam" id="PF21052">
    <property type="entry name" value="EFR3_ARM"/>
    <property type="match status" value="1"/>
</dbReference>
<protein>
    <recommendedName>
        <fullName evidence="4">ARM repeat superfamily protein</fullName>
    </recommendedName>
</protein>
<evidence type="ECO:0000313" key="3">
    <source>
        <dbReference type="Proteomes" id="UP000593562"/>
    </source>
</evidence>
<feature type="region of interest" description="Disordered" evidence="1">
    <location>
        <begin position="219"/>
        <end position="247"/>
    </location>
</feature>
<dbReference type="InParanoid" id="A0A7J7E290"/>
<dbReference type="InterPro" id="IPR016024">
    <property type="entry name" value="ARM-type_fold"/>
</dbReference>
<proteinExistence type="predicted"/>
<feature type="region of interest" description="Disordered" evidence="1">
    <location>
        <begin position="953"/>
        <end position="979"/>
    </location>
</feature>
<reference evidence="2 3" key="1">
    <citation type="journal article" date="2020" name="Nat. Commun.">
        <title>Genome of Tripterygium wilfordii and identification of cytochrome P450 involved in triptolide biosynthesis.</title>
        <authorList>
            <person name="Tu L."/>
            <person name="Su P."/>
            <person name="Zhang Z."/>
            <person name="Gao L."/>
            <person name="Wang J."/>
            <person name="Hu T."/>
            <person name="Zhou J."/>
            <person name="Zhang Y."/>
            <person name="Zhao Y."/>
            <person name="Liu Y."/>
            <person name="Song Y."/>
            <person name="Tong Y."/>
            <person name="Lu Y."/>
            <person name="Yang J."/>
            <person name="Xu C."/>
            <person name="Jia M."/>
            <person name="Peters R.J."/>
            <person name="Huang L."/>
            <person name="Gao W."/>
        </authorList>
    </citation>
    <scope>NUCLEOTIDE SEQUENCE [LARGE SCALE GENOMIC DNA]</scope>
    <source>
        <strain evidence="3">cv. XIE 37</strain>
        <tissue evidence="2">Leaf</tissue>
    </source>
</reference>
<dbReference type="PANTHER" id="PTHR46087:SF7">
    <property type="entry name" value="CYCLIN-LIKE PROTEIN"/>
    <property type="match status" value="1"/>
</dbReference>
<feature type="region of interest" description="Disordered" evidence="1">
    <location>
        <begin position="852"/>
        <end position="871"/>
    </location>
</feature>
<evidence type="ECO:0000256" key="1">
    <source>
        <dbReference type="SAM" id="MobiDB-lite"/>
    </source>
</evidence>
<dbReference type="InterPro" id="IPR049152">
    <property type="entry name" value="EFR3-like_ARM"/>
</dbReference>
<dbReference type="InterPro" id="IPR055296">
    <property type="entry name" value="SRL2-like"/>
</dbReference>
<feature type="compositionally biased region" description="Polar residues" evidence="1">
    <location>
        <begin position="953"/>
        <end position="964"/>
    </location>
</feature>
<dbReference type="AlphaFoldDB" id="A0A7J7E290"/>
<dbReference type="SUPFAM" id="SSF48371">
    <property type="entry name" value="ARM repeat"/>
    <property type="match status" value="1"/>
</dbReference>
<feature type="compositionally biased region" description="Basic and acidic residues" evidence="1">
    <location>
        <begin position="219"/>
        <end position="231"/>
    </location>
</feature>
<name>A0A7J7E290_TRIWF</name>
<keyword evidence="3" id="KW-1185">Reference proteome</keyword>
<feature type="compositionally biased region" description="Basic and acidic residues" evidence="1">
    <location>
        <begin position="859"/>
        <end position="870"/>
    </location>
</feature>
<comment type="caution">
    <text evidence="2">The sequence shown here is derived from an EMBL/GenBank/DDBJ whole genome shotgun (WGS) entry which is preliminary data.</text>
</comment>
<dbReference type="PANTHER" id="PTHR46087">
    <property type="entry name" value="PUTATIVE, EXPRESSED-RELATED"/>
    <property type="match status" value="1"/>
</dbReference>
<sequence>MGVISRSVWPVCGSLCFFCPALSERSRHPIKRYKKLLADIFPRSPDEEPNERKISKLCEYASKNPLRIPKITSYLEQRCYKDLRSQQLHSVKVVMCIYRKLLVSCKEQLPLFASSLLSIILILLDQTRHDEIRMLGCQTVFDFVNNQKDGTYMFNLDGLIPKLCLLAQEMGEDERIQYLRAAGLQALSSMVWFMGEFSHISADFDSVVSVVLENYGAHKQDSESPVHDKQGSENGRVGDASPPDALTRTSSWSKIVTVKGEVNASLEDAKNPRFWARVCLHNMAQLAKEATTVRRVLESLFRHFDNGDLWSSDYGVALSVLQDMQFIIEKYGQNTHFVLSLLIKHLDHKNVLKKPNMQLDIVDVATSLTREAKVQSSMSIIGAVSDMIRHLRKSIHSSLDDSNLGVQVIEWNRKYRAAVDECLVQLTQKVGDVHPILDVMAMMLENLSNITVMARTLISAVYRTAQIVAAMPNLSYQNKAFPEALFHQLLLAMVYADHEIRVGAHRIFSVVLVPSSVFPRPAAATAVSNKAVQRILSRNVSVFSSSAALFEKLKKEQNSSWENISQGEKEIIVGDADAKGNNPSLLNRLKSTYSRNYTDGRRSLPIVADDNNSSNLAKEPSPIIALKLSSRQIILLLSSLWAQSISPLNIPENYESIAHTYSLVLLLAQSKKSGNEALIRSFQIAFSLRSIALGEGGCLQPSRRRSLFTLGTCMIIFSSKAYNISSLIPSAKAALTDNTVDPFLQLVDDCKLEAANKGPFLSKNVYGSAEDNEEALKSLSAIGGIEIQLKESLLTLIVKFLGASSDQELSSVREKLLKDFTPDEMCPLGAEIFMETPEQMCKVNPPLFTMNDGLPKPVEAQKDPETEHTSDVPSLLSVDELLNGVHDTAHQVGRLSVSALPHMPYKEMAGHCEALSMGKQQKMSAFMSNQQSQENVNGNWAHGESQAQDLPSYTNLEPASSKSGNPFLDENVGPTSQIPSSNTGSMFCATEYQHQPHFYQLPASSPYDKFLKAAGC</sequence>
<organism evidence="2 3">
    <name type="scientific">Tripterygium wilfordii</name>
    <name type="common">Thunder God vine</name>
    <dbReference type="NCBI Taxonomy" id="458696"/>
    <lineage>
        <taxon>Eukaryota</taxon>
        <taxon>Viridiplantae</taxon>
        <taxon>Streptophyta</taxon>
        <taxon>Embryophyta</taxon>
        <taxon>Tracheophyta</taxon>
        <taxon>Spermatophyta</taxon>
        <taxon>Magnoliopsida</taxon>
        <taxon>eudicotyledons</taxon>
        <taxon>Gunneridae</taxon>
        <taxon>Pentapetalae</taxon>
        <taxon>rosids</taxon>
        <taxon>fabids</taxon>
        <taxon>Celastrales</taxon>
        <taxon>Celastraceae</taxon>
        <taxon>Tripterygium</taxon>
    </lineage>
</organism>
<dbReference type="FunCoup" id="A0A7J7E290">
    <property type="interactions" value="1472"/>
</dbReference>
<evidence type="ECO:0008006" key="4">
    <source>
        <dbReference type="Google" id="ProtNLM"/>
    </source>
</evidence>
<evidence type="ECO:0000313" key="2">
    <source>
        <dbReference type="EMBL" id="KAF5752651.1"/>
    </source>
</evidence>
<dbReference type="EMBL" id="JAAARO010000001">
    <property type="protein sequence ID" value="KAF5752651.1"/>
    <property type="molecule type" value="Genomic_DNA"/>
</dbReference>
<dbReference type="Proteomes" id="UP000593562">
    <property type="component" value="Unassembled WGS sequence"/>
</dbReference>
<gene>
    <name evidence="2" type="ORF">HS088_TW01G00566</name>
</gene>
<accession>A0A7J7E290</accession>